<evidence type="ECO:0000313" key="3">
    <source>
        <dbReference type="Proteomes" id="UP000231426"/>
    </source>
</evidence>
<feature type="compositionally biased region" description="Basic and acidic residues" evidence="1">
    <location>
        <begin position="8"/>
        <end position="21"/>
    </location>
</feature>
<organism evidence="2 3">
    <name type="scientific">Candidatus Magasanikbacteria bacterium CG10_big_fil_rev_8_21_14_0_10_36_32</name>
    <dbReference type="NCBI Taxonomy" id="1974646"/>
    <lineage>
        <taxon>Bacteria</taxon>
        <taxon>Candidatus Magasanikiibacteriota</taxon>
    </lineage>
</organism>
<feature type="region of interest" description="Disordered" evidence="1">
    <location>
        <begin position="1"/>
        <end position="21"/>
    </location>
</feature>
<reference evidence="3" key="1">
    <citation type="submission" date="2017-09" db="EMBL/GenBank/DDBJ databases">
        <title>Depth-based differentiation of microbial function through sediment-hosted aquifers and enrichment of novel symbionts in the deep terrestrial subsurface.</title>
        <authorList>
            <person name="Probst A.J."/>
            <person name="Ladd B."/>
            <person name="Jarett J.K."/>
            <person name="Geller-Mcgrath D.E."/>
            <person name="Sieber C.M.K."/>
            <person name="Emerson J.B."/>
            <person name="Anantharaman K."/>
            <person name="Thomas B.C."/>
            <person name="Malmstrom R."/>
            <person name="Stieglmeier M."/>
            <person name="Klingl A."/>
            <person name="Woyke T."/>
            <person name="Ryan C.M."/>
            <person name="Banfield J.F."/>
        </authorList>
    </citation>
    <scope>NUCLEOTIDE SEQUENCE [LARGE SCALE GENOMIC DNA]</scope>
</reference>
<proteinExistence type="predicted"/>
<evidence type="ECO:0000313" key="2">
    <source>
        <dbReference type="EMBL" id="PIT88032.1"/>
    </source>
</evidence>
<name>A0A2M6W5F0_9BACT</name>
<accession>A0A2M6W5F0</accession>
<dbReference type="AlphaFoldDB" id="A0A2M6W5F0"/>
<protein>
    <submittedName>
        <fullName evidence="2">Uncharacterized protein</fullName>
    </submittedName>
</protein>
<sequence length="100" mass="11471">MVNNAESYTKRVVEETQSEKEKQLDGVRRAFQVAFDEYAEKQDGNLPDLTESSVEMFVKMRPALDRALGTCKLINSTDWAVIALSVLQERMLEKKNKTEE</sequence>
<dbReference type="Proteomes" id="UP000231426">
    <property type="component" value="Unassembled WGS sequence"/>
</dbReference>
<comment type="caution">
    <text evidence="2">The sequence shown here is derived from an EMBL/GenBank/DDBJ whole genome shotgun (WGS) entry which is preliminary data.</text>
</comment>
<gene>
    <name evidence="2" type="ORF">COU29_04500</name>
</gene>
<dbReference type="EMBL" id="PFBV01000006">
    <property type="protein sequence ID" value="PIT88032.1"/>
    <property type="molecule type" value="Genomic_DNA"/>
</dbReference>
<evidence type="ECO:0000256" key="1">
    <source>
        <dbReference type="SAM" id="MobiDB-lite"/>
    </source>
</evidence>